<evidence type="ECO:0000313" key="4">
    <source>
        <dbReference type="Proteomes" id="UP000037716"/>
    </source>
</evidence>
<proteinExistence type="predicted"/>
<dbReference type="EMBL" id="LGBR01000001">
    <property type="protein sequence ID" value="KOY53179.1"/>
    <property type="molecule type" value="Genomic_DNA"/>
</dbReference>
<keyword evidence="1" id="KW-0812">Transmembrane</keyword>
<comment type="caution">
    <text evidence="2">The sequence shown here is derived from an EMBL/GenBank/DDBJ whole genome shotgun (WGS) entry which is preliminary data.</text>
</comment>
<reference evidence="3 5" key="2">
    <citation type="submission" date="2016-10" db="EMBL/GenBank/DDBJ databases">
        <authorList>
            <person name="Varghese N."/>
            <person name="Submissions S."/>
        </authorList>
    </citation>
    <scope>NUCLEOTIDE SEQUENCE [LARGE SCALE GENOMIC DNA]</scope>
    <source>
        <strain evidence="3 5">DSW-5</strain>
    </source>
</reference>
<protein>
    <submittedName>
        <fullName evidence="2">Uncharacterized protein</fullName>
    </submittedName>
</protein>
<accession>A0A0M9CJ34</accession>
<dbReference type="STRING" id="1300348.I602_2739"/>
<dbReference type="InterPro" id="IPR046077">
    <property type="entry name" value="DUF6095"/>
</dbReference>
<gene>
    <name evidence="2" type="ORF">I602_2739</name>
    <name evidence="3" type="ORF">SAMN05444353_2518</name>
</gene>
<name>A0A0M9CJ34_9FLAO</name>
<feature type="transmembrane region" description="Helical" evidence="1">
    <location>
        <begin position="46"/>
        <end position="67"/>
    </location>
</feature>
<dbReference type="Pfam" id="PF19589">
    <property type="entry name" value="DUF6095"/>
    <property type="match status" value="1"/>
</dbReference>
<keyword evidence="1" id="KW-0472">Membrane</keyword>
<evidence type="ECO:0000313" key="5">
    <source>
        <dbReference type="Proteomes" id="UP000183071"/>
    </source>
</evidence>
<feature type="transmembrane region" description="Helical" evidence="1">
    <location>
        <begin position="12"/>
        <end position="34"/>
    </location>
</feature>
<keyword evidence="5" id="KW-1185">Reference proteome</keyword>
<dbReference type="Proteomes" id="UP000037716">
    <property type="component" value="Unassembled WGS sequence"/>
</dbReference>
<dbReference type="OrthoDB" id="1202970at2"/>
<keyword evidence="1" id="KW-1133">Transmembrane helix</keyword>
<dbReference type="Proteomes" id="UP000183071">
    <property type="component" value="Unassembled WGS sequence"/>
</dbReference>
<dbReference type="AlphaFoldDB" id="A0A0M9CJ34"/>
<organism evidence="2 4">
    <name type="scientific">Polaribacter dokdonensis DSW-5</name>
    <dbReference type="NCBI Taxonomy" id="1300348"/>
    <lineage>
        <taxon>Bacteria</taxon>
        <taxon>Pseudomonadati</taxon>
        <taxon>Bacteroidota</taxon>
        <taxon>Flavobacteriia</taxon>
        <taxon>Flavobacteriales</taxon>
        <taxon>Flavobacteriaceae</taxon>
    </lineage>
</organism>
<dbReference type="EMBL" id="FNUE01000002">
    <property type="protein sequence ID" value="SEE58185.1"/>
    <property type="molecule type" value="Genomic_DNA"/>
</dbReference>
<dbReference type="RefSeq" id="WP_053975212.1">
    <property type="nucleotide sequence ID" value="NZ_FNUE01000002.1"/>
</dbReference>
<evidence type="ECO:0000313" key="2">
    <source>
        <dbReference type="EMBL" id="KOY53179.1"/>
    </source>
</evidence>
<dbReference type="PATRIC" id="fig|1300348.6.peg.2742"/>
<evidence type="ECO:0000256" key="1">
    <source>
        <dbReference type="SAM" id="Phobius"/>
    </source>
</evidence>
<evidence type="ECO:0000313" key="3">
    <source>
        <dbReference type="EMBL" id="SEE58185.1"/>
    </source>
</evidence>
<sequence>MSTDLNLLSKGLVRLGVVILLFIASPIIITMGFKAIDKFTESPQNIFAYLFLAVGCLLLLYSMYFAFKTFGVLSKAIFNNK</sequence>
<reference evidence="2 4" key="1">
    <citation type="submission" date="2015-07" db="EMBL/GenBank/DDBJ databases">
        <title>Genome of Polaribacter dokdonenesis DSW-5, isolated from seawater off Dokdo in Korea.</title>
        <authorList>
            <person name="Yoon K."/>
            <person name="Song J.Y."/>
            <person name="Kim J.F."/>
        </authorList>
    </citation>
    <scope>NUCLEOTIDE SEQUENCE [LARGE SCALE GENOMIC DNA]</scope>
    <source>
        <strain evidence="2 4">DSW-5</strain>
    </source>
</reference>